<organism evidence="1">
    <name type="scientific">Spironucleus salmonicida</name>
    <dbReference type="NCBI Taxonomy" id="348837"/>
    <lineage>
        <taxon>Eukaryota</taxon>
        <taxon>Metamonada</taxon>
        <taxon>Diplomonadida</taxon>
        <taxon>Hexamitidae</taxon>
        <taxon>Hexamitinae</taxon>
        <taxon>Spironucleus</taxon>
    </lineage>
</organism>
<evidence type="ECO:0000313" key="3">
    <source>
        <dbReference type="Proteomes" id="UP000018208"/>
    </source>
</evidence>
<protein>
    <submittedName>
        <fullName evidence="1">Uncharacterized protein</fullName>
    </submittedName>
</protein>
<reference evidence="1 2" key="1">
    <citation type="journal article" date="2014" name="PLoS Genet.">
        <title>The Genome of Spironucleus salmonicida Highlights a Fish Pathogen Adapted to Fluctuating Environments.</title>
        <authorList>
            <person name="Xu F."/>
            <person name="Jerlstrom-Hultqvist J."/>
            <person name="Einarsson E."/>
            <person name="Astvaldsson A."/>
            <person name="Svard S.G."/>
            <person name="Andersson J.O."/>
        </authorList>
    </citation>
    <scope>NUCLEOTIDE SEQUENCE</scope>
    <source>
        <strain evidence="2">ATCC 50377</strain>
    </source>
</reference>
<keyword evidence="3" id="KW-1185">Reference proteome</keyword>
<sequence>MRAKISSKTIQYQKFLHPTAIGAVRQIWCTFQRKNLFFFNQCQVQAQRVLSTFNDKKYVEKLVNEQETIKEIFKDASFSAISVNIGKNILMQEFAKLLGNDIISLVYSIEGQNLLHPSNKQNLIVLSPLGDLYFQRKIGNANCILQLDSIKSEIIIENTNIQQHQDHTNQNQSFTQTQLMHQEQNNSFLNINQLSPIKQTIKEDSFEHQQISKYQSQNEKFCLKFSAGQDYQFPILILDKSQQQKQIQSHQLGLVESANSYKDETMQQDILSLLNDDELD</sequence>
<dbReference type="VEuPathDB" id="GiardiaDB:SS50377_23200"/>
<evidence type="ECO:0000313" key="1">
    <source>
        <dbReference type="EMBL" id="EST46302.1"/>
    </source>
</evidence>
<gene>
    <name evidence="1" type="ORF">SS50377_13688</name>
    <name evidence="2" type="ORF">SS50377_23200</name>
</gene>
<reference evidence="2" key="2">
    <citation type="submission" date="2020-12" db="EMBL/GenBank/DDBJ databases">
        <title>New Spironucleus salmonicida genome in near-complete chromosomes.</title>
        <authorList>
            <person name="Xu F."/>
            <person name="Kurt Z."/>
            <person name="Jimenez-Gonzalez A."/>
            <person name="Astvaldsson A."/>
            <person name="Andersson J.O."/>
            <person name="Svard S.G."/>
        </authorList>
    </citation>
    <scope>NUCLEOTIDE SEQUENCE</scope>
    <source>
        <strain evidence="2">ATCC 50377</strain>
    </source>
</reference>
<evidence type="ECO:0000313" key="2">
    <source>
        <dbReference type="EMBL" id="KAH0575565.1"/>
    </source>
</evidence>
<dbReference type="AlphaFoldDB" id="V6LNQ4"/>
<dbReference type="Proteomes" id="UP000018208">
    <property type="component" value="Unassembled WGS sequence"/>
</dbReference>
<accession>V6LNQ4</accession>
<name>V6LNQ4_9EUKA</name>
<dbReference type="EMBL" id="KI546078">
    <property type="protein sequence ID" value="EST46302.1"/>
    <property type="molecule type" value="Genomic_DNA"/>
</dbReference>
<proteinExistence type="predicted"/>
<dbReference type="EMBL" id="AUWU02000003">
    <property type="protein sequence ID" value="KAH0575565.1"/>
    <property type="molecule type" value="Genomic_DNA"/>
</dbReference>